<proteinExistence type="predicted"/>
<protein>
    <submittedName>
        <fullName evidence="1">Uncharacterized protein</fullName>
    </submittedName>
</protein>
<organism evidence="1 2">
    <name type="scientific">Phytophthora nicotianae P1976</name>
    <dbReference type="NCBI Taxonomy" id="1317066"/>
    <lineage>
        <taxon>Eukaryota</taxon>
        <taxon>Sar</taxon>
        <taxon>Stramenopiles</taxon>
        <taxon>Oomycota</taxon>
        <taxon>Peronosporomycetes</taxon>
        <taxon>Peronosporales</taxon>
        <taxon>Peronosporaceae</taxon>
        <taxon>Phytophthora</taxon>
    </lineage>
</organism>
<dbReference type="Proteomes" id="UP000028582">
    <property type="component" value="Unassembled WGS sequence"/>
</dbReference>
<evidence type="ECO:0000313" key="1">
    <source>
        <dbReference type="EMBL" id="ETO65055.1"/>
    </source>
</evidence>
<dbReference type="AlphaFoldDB" id="A0A080ZEJ4"/>
<dbReference type="EMBL" id="ANJA01003225">
    <property type="protein sequence ID" value="ETO65055.1"/>
    <property type="molecule type" value="Genomic_DNA"/>
</dbReference>
<comment type="caution">
    <text evidence="1">The sequence shown here is derived from an EMBL/GenBank/DDBJ whole genome shotgun (WGS) entry which is preliminary data.</text>
</comment>
<gene>
    <name evidence="1" type="ORF">F444_17565</name>
</gene>
<reference evidence="1 2" key="1">
    <citation type="submission" date="2013-11" db="EMBL/GenBank/DDBJ databases">
        <title>The Genome Sequence of Phytophthora parasitica P1976.</title>
        <authorList>
            <consortium name="The Broad Institute Genomics Platform"/>
            <person name="Russ C."/>
            <person name="Tyler B."/>
            <person name="Panabieres F."/>
            <person name="Shan W."/>
            <person name="Tripathy S."/>
            <person name="Grunwald N."/>
            <person name="Machado M."/>
            <person name="Johnson C.S."/>
            <person name="Walker B."/>
            <person name="Young S."/>
            <person name="Zeng Q."/>
            <person name="Gargeya S."/>
            <person name="Fitzgerald M."/>
            <person name="Haas B."/>
            <person name="Abouelleil A."/>
            <person name="Allen A.W."/>
            <person name="Alvarado L."/>
            <person name="Arachchi H.M."/>
            <person name="Berlin A.M."/>
            <person name="Chapman S.B."/>
            <person name="Gainer-Dewar J."/>
            <person name="Goldberg J."/>
            <person name="Griggs A."/>
            <person name="Gujja S."/>
            <person name="Hansen M."/>
            <person name="Howarth C."/>
            <person name="Imamovic A."/>
            <person name="Ireland A."/>
            <person name="Larimer J."/>
            <person name="McCowan C."/>
            <person name="Murphy C."/>
            <person name="Pearson M."/>
            <person name="Poon T.W."/>
            <person name="Priest M."/>
            <person name="Roberts A."/>
            <person name="Saif S."/>
            <person name="Shea T."/>
            <person name="Sisk P."/>
            <person name="Sykes S."/>
            <person name="Wortman J."/>
            <person name="Nusbaum C."/>
            <person name="Birren B."/>
        </authorList>
    </citation>
    <scope>NUCLEOTIDE SEQUENCE [LARGE SCALE GENOMIC DNA]</scope>
    <source>
        <strain evidence="1 2">P1976</strain>
    </source>
</reference>
<evidence type="ECO:0000313" key="2">
    <source>
        <dbReference type="Proteomes" id="UP000028582"/>
    </source>
</evidence>
<accession>A0A080ZEJ4</accession>
<name>A0A080ZEJ4_PHYNI</name>
<sequence>MLLRWPICGDLAPNSKPEEEFRRCIAWRLCKGKRKQQQQRSLPGGASRWKNRKLLLSAGCATYFGP</sequence>